<dbReference type="InterPro" id="IPR005162">
    <property type="entry name" value="Retrotrans_gag_dom"/>
</dbReference>
<dbReference type="PANTHER" id="PTHR33437:SF2">
    <property type="entry name" value="OS06G0361200 PROTEIN"/>
    <property type="match status" value="1"/>
</dbReference>
<dbReference type="PANTHER" id="PTHR33437">
    <property type="entry name" value="OS06G0361200 PROTEIN"/>
    <property type="match status" value="1"/>
</dbReference>
<sequence>MLERSLAGPPQEDSSFDDELPPVAPVTVRRGLAEADPTALTIDALGRQQICRLPEALHAEDPKHSYAARVPPSKIPAIQWRRAPKHHVAHFIETCNNAGTDGDLLVKQFGRSLNGNAFDWYIELPQESIDSWEQLEHEFLSLFYSTRSTVTLVEVANLKQKKGEKVVDYIN</sequence>
<protein>
    <recommendedName>
        <fullName evidence="2">Retrotransposon gag domain-containing protein</fullName>
    </recommendedName>
</protein>
<dbReference type="AlphaFoldDB" id="A0AAV7EXA2"/>
<reference evidence="3 4" key="1">
    <citation type="submission" date="2021-07" db="EMBL/GenBank/DDBJ databases">
        <title>The Aristolochia fimbriata genome: insights into angiosperm evolution, floral development and chemical biosynthesis.</title>
        <authorList>
            <person name="Jiao Y."/>
        </authorList>
    </citation>
    <scope>NUCLEOTIDE SEQUENCE [LARGE SCALE GENOMIC DNA]</scope>
    <source>
        <strain evidence="3">IBCAS-2021</strain>
        <tissue evidence="3">Leaf</tissue>
    </source>
</reference>
<accession>A0AAV7EXA2</accession>
<dbReference type="EMBL" id="JAINDJ010000003">
    <property type="protein sequence ID" value="KAG9453530.1"/>
    <property type="molecule type" value="Genomic_DNA"/>
</dbReference>
<feature type="region of interest" description="Disordered" evidence="1">
    <location>
        <begin position="1"/>
        <end position="23"/>
    </location>
</feature>
<evidence type="ECO:0000259" key="2">
    <source>
        <dbReference type="Pfam" id="PF03732"/>
    </source>
</evidence>
<name>A0AAV7EXA2_ARIFI</name>
<dbReference type="Proteomes" id="UP000825729">
    <property type="component" value="Unassembled WGS sequence"/>
</dbReference>
<evidence type="ECO:0000256" key="1">
    <source>
        <dbReference type="SAM" id="MobiDB-lite"/>
    </source>
</evidence>
<feature type="domain" description="Retrotransposon gag" evidence="2">
    <location>
        <begin position="112"/>
        <end position="170"/>
    </location>
</feature>
<proteinExistence type="predicted"/>
<gene>
    <name evidence="3" type="ORF">H6P81_006434</name>
</gene>
<comment type="caution">
    <text evidence="3">The sequence shown here is derived from an EMBL/GenBank/DDBJ whole genome shotgun (WGS) entry which is preliminary data.</text>
</comment>
<evidence type="ECO:0000313" key="4">
    <source>
        <dbReference type="Proteomes" id="UP000825729"/>
    </source>
</evidence>
<organism evidence="3 4">
    <name type="scientific">Aristolochia fimbriata</name>
    <name type="common">White veined hardy Dutchman's pipe vine</name>
    <dbReference type="NCBI Taxonomy" id="158543"/>
    <lineage>
        <taxon>Eukaryota</taxon>
        <taxon>Viridiplantae</taxon>
        <taxon>Streptophyta</taxon>
        <taxon>Embryophyta</taxon>
        <taxon>Tracheophyta</taxon>
        <taxon>Spermatophyta</taxon>
        <taxon>Magnoliopsida</taxon>
        <taxon>Magnoliidae</taxon>
        <taxon>Piperales</taxon>
        <taxon>Aristolochiaceae</taxon>
        <taxon>Aristolochia</taxon>
    </lineage>
</organism>
<keyword evidence="4" id="KW-1185">Reference proteome</keyword>
<evidence type="ECO:0000313" key="3">
    <source>
        <dbReference type="EMBL" id="KAG9453530.1"/>
    </source>
</evidence>
<dbReference type="Pfam" id="PF03732">
    <property type="entry name" value="Retrotrans_gag"/>
    <property type="match status" value="1"/>
</dbReference>